<dbReference type="InterPro" id="IPR024661">
    <property type="entry name" value="RNA_pol_III_Rpc31"/>
</dbReference>
<sequence>MRRTNRGAMGGLSWQDVADMKPMTDPVKGFPDREIPVPRGVQPHEFLEQRFLREIQHTFKKESPFYIRLKSLKSEQENEDGLERYSDKTKPKHKGYFLHLSDLNLDPRLFPEELHSVFVRTSENGQKHSAKQLDMKTFIDFTIKAEDLRDDPRAAATAEEERAADEFEEEDDDFGDDENNDYGDNYFDNGEGDDVEDDDDDGANLYY</sequence>
<organism evidence="6 8">
    <name type="scientific">Schizosaccharomyces japonicus (strain yFS275 / FY16936)</name>
    <name type="common">Fission yeast</name>
    <dbReference type="NCBI Taxonomy" id="402676"/>
    <lineage>
        <taxon>Eukaryota</taxon>
        <taxon>Fungi</taxon>
        <taxon>Dikarya</taxon>
        <taxon>Ascomycota</taxon>
        <taxon>Taphrinomycotina</taxon>
        <taxon>Schizosaccharomycetes</taxon>
        <taxon>Schizosaccharomycetales</taxon>
        <taxon>Schizosaccharomycetaceae</taxon>
        <taxon>Schizosaccharomyces</taxon>
    </lineage>
</organism>
<feature type="region of interest" description="Disordered" evidence="5">
    <location>
        <begin position="150"/>
        <end position="207"/>
    </location>
</feature>
<dbReference type="GeneID" id="7049328"/>
<keyword evidence="8" id="KW-1185">Reference proteome</keyword>
<evidence type="ECO:0000256" key="2">
    <source>
        <dbReference type="ARBA" id="ARBA00008352"/>
    </source>
</evidence>
<evidence type="ECO:0000256" key="5">
    <source>
        <dbReference type="SAM" id="MobiDB-lite"/>
    </source>
</evidence>
<dbReference type="VEuPathDB" id="FungiDB:SJAG_04161"/>
<accession>B6K632</accession>
<dbReference type="Proteomes" id="UP000001744">
    <property type="component" value="Unassembled WGS sequence"/>
</dbReference>
<comment type="function">
    <text evidence="4">DNA-dependent RNA polymerase catalyzes the transcription of DNA into RNA using the four ribonucleoside triphosphates as substrates. Specific peripheric component of RNA polymerase III which synthesizes small RNAs, such as 5S rRNA and tRNAs.</text>
</comment>
<dbReference type="RefSeq" id="XP_002175279.1">
    <property type="nucleotide sequence ID" value="XM_002175243.1"/>
</dbReference>
<feature type="compositionally biased region" description="Acidic residues" evidence="5">
    <location>
        <begin position="190"/>
        <end position="207"/>
    </location>
</feature>
<dbReference type="GO" id="GO:0005666">
    <property type="term" value="C:RNA polymerase III complex"/>
    <property type="evidence" value="ECO:0007669"/>
    <property type="project" value="UniProtKB-UniRule"/>
</dbReference>
<dbReference type="PIRSF" id="PIRSF000777">
    <property type="entry name" value="RNA_polIII_C31"/>
    <property type="match status" value="1"/>
</dbReference>
<dbReference type="JaponicusDB" id="SJAG_04161">
    <property type="gene designation" value="rpc31"/>
</dbReference>
<proteinExistence type="inferred from homology"/>
<dbReference type="AlphaFoldDB" id="B6K632"/>
<keyword evidence="3 4" id="KW-0539">Nucleus</keyword>
<gene>
    <name evidence="7" type="primary">rpc31</name>
    <name evidence="6" type="ORF">SJAG_04161</name>
</gene>
<dbReference type="OrthoDB" id="5377312at2759"/>
<evidence type="ECO:0000313" key="7">
    <source>
        <dbReference type="JaponicusDB" id="SJAG_04161"/>
    </source>
</evidence>
<keyword evidence="6" id="KW-0240">DNA-directed RNA polymerase</keyword>
<dbReference type="STRING" id="402676.B6K632"/>
<dbReference type="OMA" id="TFIDFTI"/>
<dbReference type="EMBL" id="KE651167">
    <property type="protein sequence ID" value="EEB08986.1"/>
    <property type="molecule type" value="Genomic_DNA"/>
</dbReference>
<dbReference type="eggNOG" id="ENOG502SEZJ">
    <property type="taxonomic scope" value="Eukaryota"/>
</dbReference>
<dbReference type="GO" id="GO:0006383">
    <property type="term" value="P:transcription by RNA polymerase III"/>
    <property type="evidence" value="ECO:0007669"/>
    <property type="project" value="UniProtKB-UniRule"/>
</dbReference>
<comment type="subcellular location">
    <subcellularLocation>
        <location evidence="1 4">Nucleus</location>
    </subcellularLocation>
</comment>
<evidence type="ECO:0000256" key="1">
    <source>
        <dbReference type="ARBA" id="ARBA00004123"/>
    </source>
</evidence>
<feature type="compositionally biased region" description="Acidic residues" evidence="5">
    <location>
        <begin position="166"/>
        <end position="181"/>
    </location>
</feature>
<feature type="compositionally biased region" description="Basic and acidic residues" evidence="5">
    <location>
        <begin position="150"/>
        <end position="165"/>
    </location>
</feature>
<evidence type="ECO:0000256" key="3">
    <source>
        <dbReference type="ARBA" id="ARBA00023242"/>
    </source>
</evidence>
<evidence type="ECO:0000313" key="8">
    <source>
        <dbReference type="Proteomes" id="UP000001744"/>
    </source>
</evidence>
<comment type="similarity">
    <text evidence="2 4">Belongs to the eukaryotic RPC7 RNA polymerase subunit family.</text>
</comment>
<keyword evidence="6" id="KW-0804">Transcription</keyword>
<dbReference type="Pfam" id="PF11705">
    <property type="entry name" value="RNA_pol_3_Rpc31"/>
    <property type="match status" value="1"/>
</dbReference>
<dbReference type="PANTHER" id="PTHR15367">
    <property type="entry name" value="DNA-DIRECTED RNA POLYMERASE III"/>
    <property type="match status" value="1"/>
</dbReference>
<dbReference type="PANTHER" id="PTHR15367:SF2">
    <property type="entry name" value="DNA-DIRECTED RNA POLYMERASE III SUBUNIT"/>
    <property type="match status" value="1"/>
</dbReference>
<reference evidence="6 8" key="1">
    <citation type="journal article" date="2011" name="Science">
        <title>Comparative functional genomics of the fission yeasts.</title>
        <authorList>
            <person name="Rhind N."/>
            <person name="Chen Z."/>
            <person name="Yassour M."/>
            <person name="Thompson D.A."/>
            <person name="Haas B.J."/>
            <person name="Habib N."/>
            <person name="Wapinski I."/>
            <person name="Roy S."/>
            <person name="Lin M.F."/>
            <person name="Heiman D.I."/>
            <person name="Young S.K."/>
            <person name="Furuya K."/>
            <person name="Guo Y."/>
            <person name="Pidoux A."/>
            <person name="Chen H.M."/>
            <person name="Robbertse B."/>
            <person name="Goldberg J.M."/>
            <person name="Aoki K."/>
            <person name="Bayne E.H."/>
            <person name="Berlin A.M."/>
            <person name="Desjardins C.A."/>
            <person name="Dobbs E."/>
            <person name="Dukaj L."/>
            <person name="Fan L."/>
            <person name="FitzGerald M.G."/>
            <person name="French C."/>
            <person name="Gujja S."/>
            <person name="Hansen K."/>
            <person name="Keifenheim D."/>
            <person name="Levin J.Z."/>
            <person name="Mosher R.A."/>
            <person name="Mueller C.A."/>
            <person name="Pfiffner J."/>
            <person name="Priest M."/>
            <person name="Russ C."/>
            <person name="Smialowska A."/>
            <person name="Swoboda P."/>
            <person name="Sykes S.M."/>
            <person name="Vaughn M."/>
            <person name="Vengrova S."/>
            <person name="Yoder R."/>
            <person name="Zeng Q."/>
            <person name="Allshire R."/>
            <person name="Baulcombe D."/>
            <person name="Birren B.W."/>
            <person name="Brown W."/>
            <person name="Ekwall K."/>
            <person name="Kellis M."/>
            <person name="Leatherwood J."/>
            <person name="Levin H."/>
            <person name="Margalit H."/>
            <person name="Martienssen R."/>
            <person name="Nieduszynski C.A."/>
            <person name="Spatafora J.W."/>
            <person name="Friedman N."/>
            <person name="Dalgaard J.Z."/>
            <person name="Baumann P."/>
            <person name="Niki H."/>
            <person name="Regev A."/>
            <person name="Nusbaum C."/>
        </authorList>
    </citation>
    <scope>NUCLEOTIDE SEQUENCE [LARGE SCALE GENOMIC DNA]</scope>
    <source>
        <strain evidence="8">yFS275 / FY16936</strain>
    </source>
</reference>
<evidence type="ECO:0000256" key="4">
    <source>
        <dbReference type="PIRNR" id="PIRNR000777"/>
    </source>
</evidence>
<dbReference type="HOGENOM" id="CLU_1327066_0_0_1"/>
<protein>
    <recommendedName>
        <fullName evidence="4">DNA-directed RNA polymerase III subunit</fullName>
    </recommendedName>
</protein>
<name>B6K632_SCHJY</name>
<comment type="subunit">
    <text evidence="4">Component of the RNA polymerase III (Pol III) complex.</text>
</comment>
<evidence type="ECO:0000313" key="6">
    <source>
        <dbReference type="EMBL" id="EEB08986.1"/>
    </source>
</evidence>